<feature type="transmembrane region" description="Helical" evidence="2">
    <location>
        <begin position="209"/>
        <end position="231"/>
    </location>
</feature>
<feature type="transmembrane region" description="Helical" evidence="2">
    <location>
        <begin position="185"/>
        <end position="202"/>
    </location>
</feature>
<dbReference type="EC" id="3.4.-.-" evidence="3"/>
<feature type="transmembrane region" description="Helical" evidence="2">
    <location>
        <begin position="237"/>
        <end position="255"/>
    </location>
</feature>
<evidence type="ECO:0000313" key="4">
    <source>
        <dbReference type="Proteomes" id="UP001442841"/>
    </source>
</evidence>
<sequence length="289" mass="29638">MTPPQISTGALLVLGFVGLACVLGPLAVQFVWARRRPWLWAAFAYGALTFAVSQLLTRIPLITSVLPVLPEWQAILANAVLSAVILGFSAGLFEETGRLIVMGTFFKNRRTHADGVSFGLGHGGLEAGALVGLGMLSLAVVGLVVRSGGWASIAGGLPPEAAAGLAQQLEGLTLSGALLGGVERVAAMILHIALSLLILLGLTRGRGVVAWLVAILVHGTVNTGAVLALTVAGLPPAAVEAGLTVVAVGLLIWIIRVRGLFEPDRPRLTESPTGSPPGDGRQGGAGQRD</sequence>
<keyword evidence="2" id="KW-1133">Transmembrane helix</keyword>
<evidence type="ECO:0000256" key="2">
    <source>
        <dbReference type="SAM" id="Phobius"/>
    </source>
</evidence>
<keyword evidence="3" id="KW-0378">Hydrolase</keyword>
<keyword evidence="4" id="KW-1185">Reference proteome</keyword>
<feature type="transmembrane region" description="Helical" evidence="2">
    <location>
        <begin position="38"/>
        <end position="57"/>
    </location>
</feature>
<proteinExistence type="predicted"/>
<organism evidence="3 4">
    <name type="scientific">Ammonicoccus fulvus</name>
    <dbReference type="NCBI Taxonomy" id="3138240"/>
    <lineage>
        <taxon>Bacteria</taxon>
        <taxon>Bacillati</taxon>
        <taxon>Actinomycetota</taxon>
        <taxon>Actinomycetes</taxon>
        <taxon>Propionibacteriales</taxon>
        <taxon>Propionibacteriaceae</taxon>
        <taxon>Ammonicoccus</taxon>
    </lineage>
</organism>
<protein>
    <submittedName>
        <fullName evidence="3">YhfC family glutamic-type intramembrane protease</fullName>
        <ecNumber evidence="3">3.4.-.-</ecNumber>
    </submittedName>
</protein>
<keyword evidence="2" id="KW-0472">Membrane</keyword>
<feature type="transmembrane region" description="Helical" evidence="2">
    <location>
        <begin position="127"/>
        <end position="145"/>
    </location>
</feature>
<dbReference type="RefSeq" id="WP_425308872.1">
    <property type="nucleotide sequence ID" value="NZ_CP154795.1"/>
</dbReference>
<dbReference type="Proteomes" id="UP001442841">
    <property type="component" value="Chromosome"/>
</dbReference>
<dbReference type="Pfam" id="PF10086">
    <property type="entry name" value="YhfC"/>
    <property type="match status" value="1"/>
</dbReference>
<keyword evidence="3" id="KW-0645">Protease</keyword>
<dbReference type="EMBL" id="CP154795">
    <property type="protein sequence ID" value="XAN07415.1"/>
    <property type="molecule type" value="Genomic_DNA"/>
</dbReference>
<dbReference type="GO" id="GO:0006508">
    <property type="term" value="P:proteolysis"/>
    <property type="evidence" value="ECO:0007669"/>
    <property type="project" value="UniProtKB-KW"/>
</dbReference>
<accession>A0ABZ3FQI1</accession>
<reference evidence="3 4" key="1">
    <citation type="submission" date="2024-04" db="EMBL/GenBank/DDBJ databases">
        <title>Isolation of an actinomycete strain from pig manure.</title>
        <authorList>
            <person name="Gong T."/>
            <person name="Yu Z."/>
            <person name="An M."/>
            <person name="Wei C."/>
            <person name="Yang W."/>
            <person name="Liu L."/>
        </authorList>
    </citation>
    <scope>NUCLEOTIDE SEQUENCE [LARGE SCALE GENOMIC DNA]</scope>
    <source>
        <strain evidence="3 4">ZF39</strain>
    </source>
</reference>
<feature type="transmembrane region" description="Helical" evidence="2">
    <location>
        <begin position="72"/>
        <end position="93"/>
    </location>
</feature>
<evidence type="ECO:0000256" key="1">
    <source>
        <dbReference type="SAM" id="MobiDB-lite"/>
    </source>
</evidence>
<feature type="transmembrane region" description="Helical" evidence="2">
    <location>
        <begin position="6"/>
        <end position="26"/>
    </location>
</feature>
<keyword evidence="2" id="KW-0812">Transmembrane</keyword>
<gene>
    <name evidence="3" type="ORF">AADG42_08960</name>
</gene>
<name>A0ABZ3FQI1_9ACTN</name>
<feature type="compositionally biased region" description="Gly residues" evidence="1">
    <location>
        <begin position="280"/>
        <end position="289"/>
    </location>
</feature>
<feature type="region of interest" description="Disordered" evidence="1">
    <location>
        <begin position="265"/>
        <end position="289"/>
    </location>
</feature>
<dbReference type="GO" id="GO:0008233">
    <property type="term" value="F:peptidase activity"/>
    <property type="evidence" value="ECO:0007669"/>
    <property type="project" value="UniProtKB-KW"/>
</dbReference>
<dbReference type="InterPro" id="IPR011397">
    <property type="entry name" value="YhfC"/>
</dbReference>
<evidence type="ECO:0000313" key="3">
    <source>
        <dbReference type="EMBL" id="XAN07415.1"/>
    </source>
</evidence>